<protein>
    <submittedName>
        <fullName evidence="1">Uncharacterized protein</fullName>
    </submittedName>
</protein>
<sequence length="195" mass="19476">MPGCSVSHGPSPSPPVTTLSTPAGRIVAASSPNFSVVSGVNGDGFSTIVLPASSAGPTLNIARIIGKFHGAMAPTTPIGTCRVSLSSVAAPFSHIPAPPTSPWASAWGLPCSRVSRRLNESRLARIASPSASIIRRRSAIGVAAQPGKASRAALTAASRSSRDASGACAITASVAGLTTSNVAEPGTDRPPMVMV</sequence>
<dbReference type="AlphaFoldDB" id="A0A2A2M510"/>
<evidence type="ECO:0000313" key="1">
    <source>
        <dbReference type="EMBL" id="PAV93395.1"/>
    </source>
</evidence>
<accession>A0A2A2M510</accession>
<comment type="caution">
    <text evidence="1">The sequence shown here is derived from an EMBL/GenBank/DDBJ whole genome shotgun (WGS) entry which is preliminary data.</text>
</comment>
<reference evidence="1 2" key="1">
    <citation type="journal article" date="2017" name="Curr. Biol.">
        <title>Genome architecture and evolution of a unichromosomal asexual nematode.</title>
        <authorList>
            <person name="Fradin H."/>
            <person name="Zegar C."/>
            <person name="Gutwein M."/>
            <person name="Lucas J."/>
            <person name="Kovtun M."/>
            <person name="Corcoran D."/>
            <person name="Baugh L.R."/>
            <person name="Kiontke K."/>
            <person name="Gunsalus K."/>
            <person name="Fitch D.H."/>
            <person name="Piano F."/>
        </authorList>
    </citation>
    <scope>NUCLEOTIDE SEQUENCE [LARGE SCALE GENOMIC DNA]</scope>
    <source>
        <strain evidence="1">PF1309</strain>
    </source>
</reference>
<dbReference type="EMBL" id="LIAE01005356">
    <property type="protein sequence ID" value="PAV93395.1"/>
    <property type="molecule type" value="Genomic_DNA"/>
</dbReference>
<evidence type="ECO:0000313" key="2">
    <source>
        <dbReference type="Proteomes" id="UP000218231"/>
    </source>
</evidence>
<keyword evidence="2" id="KW-1185">Reference proteome</keyword>
<dbReference type="Proteomes" id="UP000218231">
    <property type="component" value="Unassembled WGS sequence"/>
</dbReference>
<organism evidence="1 2">
    <name type="scientific">Diploscapter pachys</name>
    <dbReference type="NCBI Taxonomy" id="2018661"/>
    <lineage>
        <taxon>Eukaryota</taxon>
        <taxon>Metazoa</taxon>
        <taxon>Ecdysozoa</taxon>
        <taxon>Nematoda</taxon>
        <taxon>Chromadorea</taxon>
        <taxon>Rhabditida</taxon>
        <taxon>Rhabditina</taxon>
        <taxon>Rhabditomorpha</taxon>
        <taxon>Rhabditoidea</taxon>
        <taxon>Rhabditidae</taxon>
        <taxon>Diploscapter</taxon>
    </lineage>
</organism>
<name>A0A2A2M510_9BILA</name>
<proteinExistence type="predicted"/>
<gene>
    <name evidence="1" type="ORF">WR25_22715</name>
</gene>